<dbReference type="InterPro" id="IPR053201">
    <property type="entry name" value="Flavunoidine_N-MTase"/>
</dbReference>
<keyword evidence="1" id="KW-0808">Transferase</keyword>
<accession>A0A1I7NJQ9</accession>
<gene>
    <name evidence="6" type="ORF">SAMN04488557_2444</name>
</gene>
<dbReference type="RefSeq" id="WP_092867925.1">
    <property type="nucleotide sequence ID" value="NZ_FPCH01000002.1"/>
</dbReference>
<proteinExistence type="predicted"/>
<evidence type="ECO:0000256" key="2">
    <source>
        <dbReference type="ARBA" id="ARBA00022691"/>
    </source>
</evidence>
<dbReference type="EMBL" id="FPCH01000002">
    <property type="protein sequence ID" value="SFV34870.1"/>
    <property type="molecule type" value="Genomic_DNA"/>
</dbReference>
<dbReference type="SUPFAM" id="SSF82199">
    <property type="entry name" value="SET domain"/>
    <property type="match status" value="1"/>
</dbReference>
<keyword evidence="7" id="KW-1185">Reference proteome</keyword>
<dbReference type="PANTHER" id="PTHR12350:SF19">
    <property type="entry name" value="SET DOMAIN-CONTAINING PROTEIN"/>
    <property type="match status" value="1"/>
</dbReference>
<dbReference type="PROSITE" id="PS50868">
    <property type="entry name" value="POST_SET"/>
    <property type="match status" value="1"/>
</dbReference>
<dbReference type="GO" id="GO:0016740">
    <property type="term" value="F:transferase activity"/>
    <property type="evidence" value="ECO:0007669"/>
    <property type="project" value="UniProtKB-KW"/>
</dbReference>
<name>A0A1I7NJQ9_9HYPH</name>
<evidence type="ECO:0000256" key="1">
    <source>
        <dbReference type="ARBA" id="ARBA00022679"/>
    </source>
</evidence>
<evidence type="ECO:0000259" key="5">
    <source>
        <dbReference type="PROSITE" id="PS50868"/>
    </source>
</evidence>
<feature type="compositionally biased region" description="Basic and acidic residues" evidence="3">
    <location>
        <begin position="13"/>
        <end position="22"/>
    </location>
</feature>
<dbReference type="Proteomes" id="UP000199423">
    <property type="component" value="Unassembled WGS sequence"/>
</dbReference>
<reference evidence="7" key="1">
    <citation type="submission" date="2016-10" db="EMBL/GenBank/DDBJ databases">
        <authorList>
            <person name="Varghese N."/>
            <person name="Submissions S."/>
        </authorList>
    </citation>
    <scope>NUCLEOTIDE SEQUENCE [LARGE SCALE GENOMIC DNA]</scope>
    <source>
        <strain evidence="7">DSM 1565</strain>
    </source>
</reference>
<protein>
    <submittedName>
        <fullName evidence="6">SET domain-containing protein</fullName>
    </submittedName>
</protein>
<dbReference type="SMART" id="SM00317">
    <property type="entry name" value="SET"/>
    <property type="match status" value="1"/>
</dbReference>
<dbReference type="PANTHER" id="PTHR12350">
    <property type="entry name" value="HISTONE-LYSINE N-METHYLTRANSFERASE-RELATED"/>
    <property type="match status" value="1"/>
</dbReference>
<evidence type="ECO:0000256" key="3">
    <source>
        <dbReference type="SAM" id="MobiDB-lite"/>
    </source>
</evidence>
<dbReference type="Pfam" id="PF00856">
    <property type="entry name" value="SET"/>
    <property type="match status" value="1"/>
</dbReference>
<dbReference type="InterPro" id="IPR046341">
    <property type="entry name" value="SET_dom_sf"/>
</dbReference>
<organism evidence="6 7">
    <name type="scientific">Hyphomicrobium facile</name>
    <dbReference type="NCBI Taxonomy" id="51670"/>
    <lineage>
        <taxon>Bacteria</taxon>
        <taxon>Pseudomonadati</taxon>
        <taxon>Pseudomonadota</taxon>
        <taxon>Alphaproteobacteria</taxon>
        <taxon>Hyphomicrobiales</taxon>
        <taxon>Hyphomicrobiaceae</taxon>
        <taxon>Hyphomicrobium</taxon>
    </lineage>
</organism>
<dbReference type="InterPro" id="IPR001214">
    <property type="entry name" value="SET_dom"/>
</dbReference>
<dbReference type="PROSITE" id="PS50280">
    <property type="entry name" value="SET"/>
    <property type="match status" value="1"/>
</dbReference>
<keyword evidence="2" id="KW-0949">S-adenosyl-L-methionine</keyword>
<evidence type="ECO:0000259" key="4">
    <source>
        <dbReference type="PROSITE" id="PS50280"/>
    </source>
</evidence>
<evidence type="ECO:0000313" key="6">
    <source>
        <dbReference type="EMBL" id="SFV34870.1"/>
    </source>
</evidence>
<dbReference type="Gene3D" id="2.170.270.10">
    <property type="entry name" value="SET domain"/>
    <property type="match status" value="1"/>
</dbReference>
<sequence length="194" mass="21496">MSGRPHSFLTPKCEVHPTPDRGGHTVVARDAIAKGELIVVWSGTLVTGEELNEMPQTVRRYSLQVEENQYLVSLSDCEPPDYVNHSCDPNSGLSGQITLVAMRDIGPGEEITYDYATSDGSPYDEFACSCGSPHCRGNVSGDDWMRSDLWRRYAGYFSPYLQRRILAAEAMRALAAKRRRSARKSIEPAVIPGE</sequence>
<dbReference type="STRING" id="51670.SAMN04488557_2444"/>
<dbReference type="AlphaFoldDB" id="A0A1I7NJQ9"/>
<evidence type="ECO:0000313" key="7">
    <source>
        <dbReference type="Proteomes" id="UP000199423"/>
    </source>
</evidence>
<feature type="region of interest" description="Disordered" evidence="3">
    <location>
        <begin position="1"/>
        <end position="22"/>
    </location>
</feature>
<dbReference type="OrthoDB" id="9804945at2"/>
<feature type="domain" description="Post-SET" evidence="5">
    <location>
        <begin position="124"/>
        <end position="140"/>
    </location>
</feature>
<feature type="domain" description="SET" evidence="4">
    <location>
        <begin position="11"/>
        <end position="116"/>
    </location>
</feature>
<dbReference type="InterPro" id="IPR003616">
    <property type="entry name" value="Post-SET_dom"/>
</dbReference>